<feature type="chain" id="PRO_5020715146" description="DUF4136 domain-containing protein" evidence="1">
    <location>
        <begin position="35"/>
        <end position="178"/>
    </location>
</feature>
<feature type="signal peptide" evidence="1">
    <location>
        <begin position="1"/>
        <end position="34"/>
    </location>
</feature>
<evidence type="ECO:0000313" key="3">
    <source>
        <dbReference type="Proteomes" id="UP000295645"/>
    </source>
</evidence>
<dbReference type="EMBL" id="SMCS01000005">
    <property type="protein sequence ID" value="TCV93354.1"/>
    <property type="molecule type" value="Genomic_DNA"/>
</dbReference>
<dbReference type="RefSeq" id="WP_132145085.1">
    <property type="nucleotide sequence ID" value="NZ_SMCS01000005.1"/>
</dbReference>
<reference evidence="2 3" key="1">
    <citation type="submission" date="2019-03" db="EMBL/GenBank/DDBJ databases">
        <title>Above-ground endophytic microbial communities from plants in different locations in the United States.</title>
        <authorList>
            <person name="Frank C."/>
        </authorList>
    </citation>
    <scope>NUCLEOTIDE SEQUENCE [LARGE SCALE GENOMIC DNA]</scope>
    <source>
        <strain evidence="2 3">LP_13_YM</strain>
    </source>
</reference>
<keyword evidence="3" id="KW-1185">Reference proteome</keyword>
<evidence type="ECO:0000256" key="1">
    <source>
        <dbReference type="SAM" id="SignalP"/>
    </source>
</evidence>
<name>A0A4R3YQ75_9GAMM</name>
<protein>
    <recommendedName>
        <fullName evidence="4">DUF4136 domain-containing protein</fullName>
    </recommendedName>
</protein>
<proteinExistence type="predicted"/>
<sequence length="178" mass="19035">MTASSNEGSGRKPGRSATVLTGAYLLAASLPLSAAGAPPPPSARPHIPTFYYQGITPNEVIEAYEQAFVHAGFIVKTRTTQHISRVSESKNRTFALASVKPPYYAELMFTFSYDPTAGKSGRTGVAQQSSAFSFGGALDPQREIEVQHALGQAGSDAQHKAEEAIGAYHLHEFDIVDH</sequence>
<evidence type="ECO:0008006" key="4">
    <source>
        <dbReference type="Google" id="ProtNLM"/>
    </source>
</evidence>
<comment type="caution">
    <text evidence="2">The sequence shown here is derived from an EMBL/GenBank/DDBJ whole genome shotgun (WGS) entry which is preliminary data.</text>
</comment>
<organism evidence="2 3">
    <name type="scientific">Luteibacter rhizovicinus</name>
    <dbReference type="NCBI Taxonomy" id="242606"/>
    <lineage>
        <taxon>Bacteria</taxon>
        <taxon>Pseudomonadati</taxon>
        <taxon>Pseudomonadota</taxon>
        <taxon>Gammaproteobacteria</taxon>
        <taxon>Lysobacterales</taxon>
        <taxon>Rhodanobacteraceae</taxon>
        <taxon>Luteibacter</taxon>
    </lineage>
</organism>
<evidence type="ECO:0000313" key="2">
    <source>
        <dbReference type="EMBL" id="TCV93354.1"/>
    </source>
</evidence>
<keyword evidence="1" id="KW-0732">Signal</keyword>
<accession>A0A4R3YQ75</accession>
<dbReference type="AlphaFoldDB" id="A0A4R3YQ75"/>
<gene>
    <name evidence="2" type="ORF">EC912_105214</name>
</gene>
<dbReference type="Proteomes" id="UP000295645">
    <property type="component" value="Unassembled WGS sequence"/>
</dbReference>